<sequence>MTDMWDDLFEAPDAAEVLGDLHELATSVFDLCYDGSEPEWAAWAWSILTRAGLAAAGTEYERGELVLRLLALNMFHREFCARALDLGVPGEWDVDPDRVLGDHPRLHPVLLGIIAERRSLDLADSTDPGDLDFDVSVAATALDALVRSEYRRVVPLLVKMAGPADLAASVWASTREGARFPLSDTAVRELTVALTPAGHAALEWVRGGARRS</sequence>
<comment type="caution">
    <text evidence="1">The sequence shown here is derived from an EMBL/GenBank/DDBJ whole genome shotgun (WGS) entry which is preliminary data.</text>
</comment>
<keyword evidence="2" id="KW-1185">Reference proteome</keyword>
<dbReference type="Proteomes" id="UP000549695">
    <property type="component" value="Unassembled WGS sequence"/>
</dbReference>
<dbReference type="AlphaFoldDB" id="A0A852W6C7"/>
<dbReference type="GeneID" id="98054597"/>
<gene>
    <name evidence="1" type="ORF">HDA37_004933</name>
</gene>
<organism evidence="1 2">
    <name type="scientific">Pseudonocardia alni</name>
    <name type="common">Amycolata alni</name>
    <dbReference type="NCBI Taxonomy" id="33907"/>
    <lineage>
        <taxon>Bacteria</taxon>
        <taxon>Bacillati</taxon>
        <taxon>Actinomycetota</taxon>
        <taxon>Actinomycetes</taxon>
        <taxon>Pseudonocardiales</taxon>
        <taxon>Pseudonocardiaceae</taxon>
        <taxon>Pseudonocardia</taxon>
    </lineage>
</organism>
<evidence type="ECO:0000313" key="1">
    <source>
        <dbReference type="EMBL" id="NYG04648.1"/>
    </source>
</evidence>
<name>A0A852W6C7_PSEA5</name>
<proteinExistence type="predicted"/>
<accession>A0A852W6C7</accession>
<reference evidence="1 2" key="1">
    <citation type="submission" date="2020-07" db="EMBL/GenBank/DDBJ databases">
        <title>Sequencing the genomes of 1000 actinobacteria strains.</title>
        <authorList>
            <person name="Klenk H.-P."/>
        </authorList>
    </citation>
    <scope>NUCLEOTIDE SEQUENCE [LARGE SCALE GENOMIC DNA]</scope>
    <source>
        <strain evidence="1 2">DSM 44749</strain>
    </source>
</reference>
<protein>
    <submittedName>
        <fullName evidence="1">Uncharacterized protein</fullName>
    </submittedName>
</protein>
<dbReference type="RefSeq" id="WP_073574226.1">
    <property type="nucleotide sequence ID" value="NZ_BAAAJZ010000007.1"/>
</dbReference>
<evidence type="ECO:0000313" key="2">
    <source>
        <dbReference type="Proteomes" id="UP000549695"/>
    </source>
</evidence>
<dbReference type="EMBL" id="JACCCZ010000001">
    <property type="protein sequence ID" value="NYG04648.1"/>
    <property type="molecule type" value="Genomic_DNA"/>
</dbReference>